<dbReference type="Proteomes" id="UP001060215">
    <property type="component" value="Chromosome 11"/>
</dbReference>
<proteinExistence type="predicted"/>
<comment type="caution">
    <text evidence="1">The sequence shown here is derived from an EMBL/GenBank/DDBJ whole genome shotgun (WGS) entry which is preliminary data.</text>
</comment>
<organism evidence="1 2">
    <name type="scientific">Camellia lanceoleosa</name>
    <dbReference type="NCBI Taxonomy" id="1840588"/>
    <lineage>
        <taxon>Eukaryota</taxon>
        <taxon>Viridiplantae</taxon>
        <taxon>Streptophyta</taxon>
        <taxon>Embryophyta</taxon>
        <taxon>Tracheophyta</taxon>
        <taxon>Spermatophyta</taxon>
        <taxon>Magnoliopsida</taxon>
        <taxon>eudicotyledons</taxon>
        <taxon>Gunneridae</taxon>
        <taxon>Pentapetalae</taxon>
        <taxon>asterids</taxon>
        <taxon>Ericales</taxon>
        <taxon>Theaceae</taxon>
        <taxon>Camellia</taxon>
    </lineage>
</organism>
<dbReference type="EMBL" id="CM045768">
    <property type="protein sequence ID" value="KAI7984526.1"/>
    <property type="molecule type" value="Genomic_DNA"/>
</dbReference>
<gene>
    <name evidence="1" type="ORF">LOK49_LG15G01051</name>
</gene>
<evidence type="ECO:0000313" key="2">
    <source>
        <dbReference type="Proteomes" id="UP001060215"/>
    </source>
</evidence>
<protein>
    <submittedName>
        <fullName evidence="1">Uncharacterized protein</fullName>
    </submittedName>
</protein>
<name>A0ACC0F8Y9_9ERIC</name>
<keyword evidence="2" id="KW-1185">Reference proteome</keyword>
<reference evidence="1 2" key="1">
    <citation type="journal article" date="2022" name="Plant J.">
        <title>Chromosome-level genome of Camellia lanceoleosa provides a valuable resource for understanding genome evolution and self-incompatibility.</title>
        <authorList>
            <person name="Gong W."/>
            <person name="Xiao S."/>
            <person name="Wang L."/>
            <person name="Liao Z."/>
            <person name="Chang Y."/>
            <person name="Mo W."/>
            <person name="Hu G."/>
            <person name="Li W."/>
            <person name="Zhao G."/>
            <person name="Zhu H."/>
            <person name="Hu X."/>
            <person name="Ji K."/>
            <person name="Xiang X."/>
            <person name="Song Q."/>
            <person name="Yuan D."/>
            <person name="Jin S."/>
            <person name="Zhang L."/>
        </authorList>
    </citation>
    <scope>NUCLEOTIDE SEQUENCE [LARGE SCALE GENOMIC DNA]</scope>
    <source>
        <strain evidence="1">SQ_2022a</strain>
    </source>
</reference>
<evidence type="ECO:0000313" key="1">
    <source>
        <dbReference type="EMBL" id="KAI7984526.1"/>
    </source>
</evidence>
<accession>A0ACC0F8Y9</accession>
<sequence>MAASIIVIFSLLSTSNVDPVKYIPSFSLFLFFLFLSSLKQQAHQTQTHLPPSPQGPGFGQFRYLEIWGVRFVGDL</sequence>